<dbReference type="InterPro" id="IPR050331">
    <property type="entry name" value="Zinc_finger"/>
</dbReference>
<dbReference type="AlphaFoldDB" id="A0A8S4AAN0"/>
<keyword evidence="7" id="KW-0862">Zinc</keyword>
<feature type="domain" description="C2H2-type" evidence="14">
    <location>
        <begin position="471"/>
        <end position="493"/>
    </location>
</feature>
<evidence type="ECO:0000256" key="6">
    <source>
        <dbReference type="ARBA" id="ARBA00022771"/>
    </source>
</evidence>
<dbReference type="Proteomes" id="UP000678393">
    <property type="component" value="Unassembled WGS sequence"/>
</dbReference>
<dbReference type="PANTHER" id="PTHR16515:SF49">
    <property type="entry name" value="GASTRULA ZINC FINGER PROTEIN XLCGF49.1-LIKE-RELATED"/>
    <property type="match status" value="1"/>
</dbReference>
<keyword evidence="4" id="KW-0479">Metal-binding</keyword>
<evidence type="ECO:0000256" key="1">
    <source>
        <dbReference type="ARBA" id="ARBA00003767"/>
    </source>
</evidence>
<evidence type="ECO:0000256" key="4">
    <source>
        <dbReference type="ARBA" id="ARBA00022723"/>
    </source>
</evidence>
<evidence type="ECO:0000256" key="5">
    <source>
        <dbReference type="ARBA" id="ARBA00022737"/>
    </source>
</evidence>
<accession>A0A8S4AAN0</accession>
<evidence type="ECO:0000256" key="8">
    <source>
        <dbReference type="ARBA" id="ARBA00023015"/>
    </source>
</evidence>
<keyword evidence="5" id="KW-0677">Repeat</keyword>
<evidence type="ECO:0000256" key="7">
    <source>
        <dbReference type="ARBA" id="ARBA00022833"/>
    </source>
</evidence>
<dbReference type="Gene3D" id="3.30.160.60">
    <property type="entry name" value="Classic Zinc Finger"/>
    <property type="match status" value="3"/>
</dbReference>
<evidence type="ECO:0000256" key="10">
    <source>
        <dbReference type="ARBA" id="ARBA00023163"/>
    </source>
</evidence>
<feature type="non-terminal residue" evidence="15">
    <location>
        <position position="655"/>
    </location>
</feature>
<evidence type="ECO:0000313" key="16">
    <source>
        <dbReference type="Proteomes" id="UP000678393"/>
    </source>
</evidence>
<proteinExistence type="inferred from homology"/>
<keyword evidence="10" id="KW-0804">Transcription</keyword>
<protein>
    <recommendedName>
        <fullName evidence="14">C2H2-type domain-containing protein</fullName>
    </recommendedName>
</protein>
<feature type="compositionally biased region" description="Acidic residues" evidence="13">
    <location>
        <begin position="435"/>
        <end position="448"/>
    </location>
</feature>
<feature type="domain" description="C2H2-type" evidence="14">
    <location>
        <begin position="535"/>
        <end position="562"/>
    </location>
</feature>
<dbReference type="GO" id="GO:0010468">
    <property type="term" value="P:regulation of gene expression"/>
    <property type="evidence" value="ECO:0007669"/>
    <property type="project" value="TreeGrafter"/>
</dbReference>
<dbReference type="GO" id="GO:0005634">
    <property type="term" value="C:nucleus"/>
    <property type="evidence" value="ECO:0007669"/>
    <property type="project" value="UniProtKB-SubCell"/>
</dbReference>
<dbReference type="InterPro" id="IPR013087">
    <property type="entry name" value="Znf_C2H2_type"/>
</dbReference>
<dbReference type="PANTHER" id="PTHR16515">
    <property type="entry name" value="PR DOMAIN ZINC FINGER PROTEIN"/>
    <property type="match status" value="1"/>
</dbReference>
<dbReference type="SUPFAM" id="SSF57667">
    <property type="entry name" value="beta-beta-alpha zinc fingers"/>
    <property type="match status" value="2"/>
</dbReference>
<comment type="function">
    <text evidence="1">May be involved in transcriptional regulation.</text>
</comment>
<feature type="domain" description="C2H2-type" evidence="14">
    <location>
        <begin position="507"/>
        <end position="534"/>
    </location>
</feature>
<dbReference type="SMART" id="SM00355">
    <property type="entry name" value="ZnF_C2H2"/>
    <property type="match status" value="4"/>
</dbReference>
<evidence type="ECO:0000256" key="2">
    <source>
        <dbReference type="ARBA" id="ARBA00004123"/>
    </source>
</evidence>
<dbReference type="OrthoDB" id="6158833at2759"/>
<evidence type="ECO:0000256" key="12">
    <source>
        <dbReference type="PROSITE-ProRule" id="PRU00042"/>
    </source>
</evidence>
<dbReference type="FunFam" id="3.30.160.60:FF:000110">
    <property type="entry name" value="Zinc finger protein-like"/>
    <property type="match status" value="1"/>
</dbReference>
<keyword evidence="8" id="KW-0805">Transcription regulation</keyword>
<dbReference type="InterPro" id="IPR036236">
    <property type="entry name" value="Znf_C2H2_sf"/>
</dbReference>
<keyword evidence="11" id="KW-0539">Nucleus</keyword>
<dbReference type="EMBL" id="CAJHNH020008572">
    <property type="protein sequence ID" value="CAG5136802.1"/>
    <property type="molecule type" value="Genomic_DNA"/>
</dbReference>
<evidence type="ECO:0000313" key="15">
    <source>
        <dbReference type="EMBL" id="CAG5136802.1"/>
    </source>
</evidence>
<comment type="subcellular location">
    <subcellularLocation>
        <location evidence="2">Nucleus</location>
    </subcellularLocation>
</comment>
<evidence type="ECO:0000256" key="9">
    <source>
        <dbReference type="ARBA" id="ARBA00023125"/>
    </source>
</evidence>
<keyword evidence="16" id="KW-1185">Reference proteome</keyword>
<evidence type="ECO:0000256" key="3">
    <source>
        <dbReference type="ARBA" id="ARBA00006991"/>
    </source>
</evidence>
<dbReference type="PROSITE" id="PS50157">
    <property type="entry name" value="ZINC_FINGER_C2H2_2"/>
    <property type="match status" value="4"/>
</dbReference>
<dbReference type="Pfam" id="PF00096">
    <property type="entry name" value="zf-C2H2"/>
    <property type="match status" value="4"/>
</dbReference>
<evidence type="ECO:0000256" key="11">
    <source>
        <dbReference type="ARBA" id="ARBA00023242"/>
    </source>
</evidence>
<dbReference type="PROSITE" id="PS00028">
    <property type="entry name" value="ZINC_FINGER_C2H2_1"/>
    <property type="match status" value="4"/>
</dbReference>
<evidence type="ECO:0000256" key="13">
    <source>
        <dbReference type="SAM" id="MobiDB-lite"/>
    </source>
</evidence>
<dbReference type="FunFam" id="3.30.160.60:FF:000193">
    <property type="entry name" value="Zinc finger protein 300"/>
    <property type="match status" value="1"/>
</dbReference>
<sequence length="655" mass="69849">VVGLEQALNAQVVDQSMANQVISVDQSMLQGQAIMPVQLTVSDGSAGDPSGLPPQVLQGLDGTIQFHFSTPMGQLGQSFQLTSLDSSLIQQALHVDANILQQLQQTGFITITPGGLQPTLTADLSQIGADLPQGTVVVSSSLANTDTLLAHSMAGGETLVGQQTVQETQVASTVDVAMGQQMPVSDSFMSQLHSSEAALVQSMGVRTTDVHSVDMKPFPIYTSSVNMKDLRPLSIYTSTQMVGAHRLTDALLSQQPTRIHSSGVTSSLIGQPSLSSQDSYQSQVVTQALDSMIVHDRIMTSVSDALIGRQISYGDTVVGSAGEHALIQGMHLQAGSISEDMHPKIIVESVCSLQSHHMGRSPGSDQGSATLITQDGQRLSVNVFASSGQDLDLVKISEVDEEEQKYSIPGEDGSRMANITHLDQNPSLGHRGSPLDDDVDEDNSEEVDTSALIPTSDVSLEPQQEGVNRQHICGICYRGFKRAAHLRDHMNTHGPGPVPKKAKATPHKCNVCTKAFQKPSQVERHMRIHTGERPFACHMCPKSFNQKNALQVHLRKHSGEKPHICPYCSSSFVQSGNLKTHIKRAHHTDMVSTMNLVRATSDTAGSVGQEVGGHGVPAGLDEAQSGMGGEVSVGAVGGMEHVGMDLVEVVDLFVQ</sequence>
<dbReference type="FunFam" id="3.30.160.60:FF:000097">
    <property type="entry name" value="Zinc finger protein"/>
    <property type="match status" value="1"/>
</dbReference>
<feature type="region of interest" description="Disordered" evidence="13">
    <location>
        <begin position="406"/>
        <end position="453"/>
    </location>
</feature>
<keyword evidence="9" id="KW-0238">DNA-binding</keyword>
<keyword evidence="6 12" id="KW-0863">Zinc-finger</keyword>
<dbReference type="GO" id="GO:0003677">
    <property type="term" value="F:DNA binding"/>
    <property type="evidence" value="ECO:0007669"/>
    <property type="project" value="UniProtKB-KW"/>
</dbReference>
<evidence type="ECO:0000259" key="14">
    <source>
        <dbReference type="PROSITE" id="PS50157"/>
    </source>
</evidence>
<feature type="domain" description="C2H2-type" evidence="14">
    <location>
        <begin position="563"/>
        <end position="592"/>
    </location>
</feature>
<gene>
    <name evidence="15" type="ORF">CUNI_LOCUS22360</name>
</gene>
<comment type="similarity">
    <text evidence="3">Belongs to the krueppel C2H2-type zinc-finger protein family.</text>
</comment>
<dbReference type="GO" id="GO:0008270">
    <property type="term" value="F:zinc ion binding"/>
    <property type="evidence" value="ECO:0007669"/>
    <property type="project" value="UniProtKB-KW"/>
</dbReference>
<reference evidence="15" key="1">
    <citation type="submission" date="2021-04" db="EMBL/GenBank/DDBJ databases">
        <authorList>
            <consortium name="Molecular Ecology Group"/>
        </authorList>
    </citation>
    <scope>NUCLEOTIDE SEQUENCE</scope>
</reference>
<name>A0A8S4AAN0_9EUPU</name>
<comment type="caution">
    <text evidence="15">The sequence shown here is derived from an EMBL/GenBank/DDBJ whole genome shotgun (WGS) entry which is preliminary data.</text>
</comment>
<organism evidence="15 16">
    <name type="scientific">Candidula unifasciata</name>
    <dbReference type="NCBI Taxonomy" id="100452"/>
    <lineage>
        <taxon>Eukaryota</taxon>
        <taxon>Metazoa</taxon>
        <taxon>Spiralia</taxon>
        <taxon>Lophotrochozoa</taxon>
        <taxon>Mollusca</taxon>
        <taxon>Gastropoda</taxon>
        <taxon>Heterobranchia</taxon>
        <taxon>Euthyneura</taxon>
        <taxon>Panpulmonata</taxon>
        <taxon>Eupulmonata</taxon>
        <taxon>Stylommatophora</taxon>
        <taxon>Helicina</taxon>
        <taxon>Helicoidea</taxon>
        <taxon>Geomitridae</taxon>
        <taxon>Candidula</taxon>
    </lineage>
</organism>